<evidence type="ECO:0000256" key="2">
    <source>
        <dbReference type="ARBA" id="ARBA00022448"/>
    </source>
</evidence>
<dbReference type="VEuPathDB" id="TriTrypDB:LpyrH10_22_0630"/>
<keyword evidence="4 6" id="KW-1133">Transmembrane helix</keyword>
<reference evidence="7 8" key="1">
    <citation type="submission" date="2015-07" db="EMBL/GenBank/DDBJ databases">
        <title>High-quality genome of monoxenous trypanosomatid Leptomonas pyrrhocoris.</title>
        <authorList>
            <person name="Flegontov P."/>
            <person name="Butenko A."/>
            <person name="Firsov S."/>
            <person name="Vlcek C."/>
            <person name="Logacheva M.D."/>
            <person name="Field M."/>
            <person name="Filatov D."/>
            <person name="Flegontova O."/>
            <person name="Gerasimov E."/>
            <person name="Jackson A.P."/>
            <person name="Kelly S."/>
            <person name="Opperdoes F."/>
            <person name="O'Reilly A."/>
            <person name="Votypka J."/>
            <person name="Yurchenko V."/>
            <person name="Lukes J."/>
        </authorList>
    </citation>
    <scope>NUCLEOTIDE SEQUENCE [LARGE SCALE GENOMIC DNA]</scope>
    <source>
        <strain evidence="7">H10</strain>
    </source>
</reference>
<evidence type="ECO:0000256" key="1">
    <source>
        <dbReference type="ARBA" id="ARBA00004141"/>
    </source>
</evidence>
<dbReference type="InterPro" id="IPR039309">
    <property type="entry name" value="BT1"/>
</dbReference>
<evidence type="ECO:0000256" key="6">
    <source>
        <dbReference type="SAM" id="Phobius"/>
    </source>
</evidence>
<dbReference type="OMA" id="NHPEKRE"/>
<dbReference type="Pfam" id="PF03092">
    <property type="entry name" value="BT1"/>
    <property type="match status" value="1"/>
</dbReference>
<evidence type="ECO:0000313" key="7">
    <source>
        <dbReference type="EMBL" id="KPA75940.1"/>
    </source>
</evidence>
<dbReference type="OrthoDB" id="10397267at2759"/>
<dbReference type="RefSeq" id="XP_015654379.1">
    <property type="nucleotide sequence ID" value="XM_015806984.1"/>
</dbReference>
<sequence length="88" mass="9999">MEYGWSAFAENDKCNYENLPWLLFTVGVCIPLLVIPLSFLLPRVRIIDDVDIDGNVVRAQVDKKVVAEEVLTESSTEEPINHPEKREA</sequence>
<dbReference type="AlphaFoldDB" id="A0A0M9FTT0"/>
<comment type="subcellular location">
    <subcellularLocation>
        <location evidence="1">Membrane</location>
        <topology evidence="1">Multi-pass membrane protein</topology>
    </subcellularLocation>
</comment>
<keyword evidence="2" id="KW-0813">Transport</keyword>
<accession>A0A0M9FTT0</accession>
<protein>
    <submittedName>
        <fullName evidence="7">Putative folate/biopterin transporter</fullName>
    </submittedName>
</protein>
<organism evidence="7 8">
    <name type="scientific">Leptomonas pyrrhocoris</name>
    <name type="common">Firebug parasite</name>
    <dbReference type="NCBI Taxonomy" id="157538"/>
    <lineage>
        <taxon>Eukaryota</taxon>
        <taxon>Discoba</taxon>
        <taxon>Euglenozoa</taxon>
        <taxon>Kinetoplastea</taxon>
        <taxon>Metakinetoplastina</taxon>
        <taxon>Trypanosomatida</taxon>
        <taxon>Trypanosomatidae</taxon>
        <taxon>Leishmaniinae</taxon>
        <taxon>Leptomonas</taxon>
    </lineage>
</organism>
<gene>
    <name evidence="7" type="ORF">ABB37_08103</name>
</gene>
<dbReference type="EMBL" id="LGTL01000022">
    <property type="protein sequence ID" value="KPA75940.1"/>
    <property type="molecule type" value="Genomic_DNA"/>
</dbReference>
<dbReference type="GO" id="GO:0016020">
    <property type="term" value="C:membrane"/>
    <property type="evidence" value="ECO:0007669"/>
    <property type="project" value="UniProtKB-SubCell"/>
</dbReference>
<keyword evidence="8" id="KW-1185">Reference proteome</keyword>
<proteinExistence type="predicted"/>
<evidence type="ECO:0000256" key="3">
    <source>
        <dbReference type="ARBA" id="ARBA00022692"/>
    </source>
</evidence>
<keyword evidence="5 6" id="KW-0472">Membrane</keyword>
<keyword evidence="3 6" id="KW-0812">Transmembrane</keyword>
<evidence type="ECO:0000313" key="8">
    <source>
        <dbReference type="Proteomes" id="UP000037923"/>
    </source>
</evidence>
<dbReference type="Proteomes" id="UP000037923">
    <property type="component" value="Unassembled WGS sequence"/>
</dbReference>
<evidence type="ECO:0000256" key="4">
    <source>
        <dbReference type="ARBA" id="ARBA00022989"/>
    </source>
</evidence>
<name>A0A0M9FTT0_LEPPY</name>
<feature type="transmembrane region" description="Helical" evidence="6">
    <location>
        <begin position="20"/>
        <end position="41"/>
    </location>
</feature>
<evidence type="ECO:0000256" key="5">
    <source>
        <dbReference type="ARBA" id="ARBA00023136"/>
    </source>
</evidence>
<comment type="caution">
    <text evidence="7">The sequence shown here is derived from an EMBL/GenBank/DDBJ whole genome shotgun (WGS) entry which is preliminary data.</text>
</comment>
<dbReference type="GeneID" id="26908388"/>